<keyword evidence="3" id="KW-1185">Reference proteome</keyword>
<feature type="region of interest" description="Disordered" evidence="1">
    <location>
        <begin position="407"/>
        <end position="431"/>
    </location>
</feature>
<evidence type="ECO:0000256" key="1">
    <source>
        <dbReference type="SAM" id="MobiDB-lite"/>
    </source>
</evidence>
<feature type="compositionally biased region" description="Polar residues" evidence="1">
    <location>
        <begin position="419"/>
        <end position="431"/>
    </location>
</feature>
<dbReference type="AlphaFoldDB" id="A0A4Y7QJT2"/>
<dbReference type="Proteomes" id="UP000294933">
    <property type="component" value="Unassembled WGS sequence"/>
</dbReference>
<feature type="region of interest" description="Disordered" evidence="1">
    <location>
        <begin position="159"/>
        <end position="309"/>
    </location>
</feature>
<evidence type="ECO:0000313" key="3">
    <source>
        <dbReference type="Proteomes" id="UP000294933"/>
    </source>
</evidence>
<accession>A0A4Y7QJT2</accession>
<feature type="compositionally biased region" description="Polar residues" evidence="1">
    <location>
        <begin position="282"/>
        <end position="294"/>
    </location>
</feature>
<evidence type="ECO:0000313" key="2">
    <source>
        <dbReference type="EMBL" id="TDL27913.1"/>
    </source>
</evidence>
<dbReference type="VEuPathDB" id="FungiDB:BD410DRAFT_336101"/>
<proteinExistence type="predicted"/>
<sequence>MILPGPDGTARMKSFDLRDKPFYSDYGFAHCESWLQAAAHTAAKHVQLRDLIFVTGIDMVNAWALFAFSSSSDLCSVNITTGPTTMRAIRQDSPPSASFNCPPIMNYGPVDRRERGSLDQCVVIRRFKMHRRIDKLWWQMNKGLRKVLVKRTEVPNTKVIDGASEPEHANGEDAENVIGGSETEDKKSQRRKRTQTKPTPESPIEDSDLQGDRRDGDGGGPGPGGAGGAGSSGTDVSSSRGLPPGNSGGRRDTGSGNSATGGGNGQGRNVSRYALKDDGVPSLTNGDVSVTPEWSTCEFDDNSSNDSEDGYVDYERLEPLDALLEYILEACPSADYAGAGDHDLTSLRPLLYDWDTFPARLRTEKPEVHLQSNGLALLKDSVYYRTLVLHDLRQADLDEFTASFQSQLHAEDSKETESPKVTPNQSQRLQS</sequence>
<dbReference type="EMBL" id="ML170158">
    <property type="protein sequence ID" value="TDL27913.1"/>
    <property type="molecule type" value="Genomic_DNA"/>
</dbReference>
<feature type="compositionally biased region" description="Basic and acidic residues" evidence="1">
    <location>
        <begin position="409"/>
        <end position="418"/>
    </location>
</feature>
<feature type="compositionally biased region" description="Acidic residues" evidence="1">
    <location>
        <begin position="298"/>
        <end position="309"/>
    </location>
</feature>
<feature type="compositionally biased region" description="Low complexity" evidence="1">
    <location>
        <begin position="232"/>
        <end position="241"/>
    </location>
</feature>
<protein>
    <submittedName>
        <fullName evidence="2">Uncharacterized protein</fullName>
    </submittedName>
</protein>
<name>A0A4Y7QJT2_9AGAM</name>
<gene>
    <name evidence="2" type="ORF">BD410DRAFT_336101</name>
</gene>
<organism evidence="2 3">
    <name type="scientific">Rickenella mellea</name>
    <dbReference type="NCBI Taxonomy" id="50990"/>
    <lineage>
        <taxon>Eukaryota</taxon>
        <taxon>Fungi</taxon>
        <taxon>Dikarya</taxon>
        <taxon>Basidiomycota</taxon>
        <taxon>Agaricomycotina</taxon>
        <taxon>Agaricomycetes</taxon>
        <taxon>Hymenochaetales</taxon>
        <taxon>Rickenellaceae</taxon>
        <taxon>Rickenella</taxon>
    </lineage>
</organism>
<feature type="compositionally biased region" description="Gly residues" evidence="1">
    <location>
        <begin position="218"/>
        <end position="231"/>
    </location>
</feature>
<reference evidence="2 3" key="1">
    <citation type="submission" date="2018-06" db="EMBL/GenBank/DDBJ databases">
        <title>A transcriptomic atlas of mushroom development highlights an independent origin of complex multicellularity.</title>
        <authorList>
            <consortium name="DOE Joint Genome Institute"/>
            <person name="Krizsan K."/>
            <person name="Almasi E."/>
            <person name="Merenyi Z."/>
            <person name="Sahu N."/>
            <person name="Viragh M."/>
            <person name="Koszo T."/>
            <person name="Mondo S."/>
            <person name="Kiss B."/>
            <person name="Balint B."/>
            <person name="Kues U."/>
            <person name="Barry K."/>
            <person name="Hegedus J.C."/>
            <person name="Henrissat B."/>
            <person name="Johnson J."/>
            <person name="Lipzen A."/>
            <person name="Ohm R."/>
            <person name="Nagy I."/>
            <person name="Pangilinan J."/>
            <person name="Yan J."/>
            <person name="Xiong Y."/>
            <person name="Grigoriev I.V."/>
            <person name="Hibbett D.S."/>
            <person name="Nagy L.G."/>
        </authorList>
    </citation>
    <scope>NUCLEOTIDE SEQUENCE [LARGE SCALE GENOMIC DNA]</scope>
    <source>
        <strain evidence="2 3">SZMC22713</strain>
    </source>
</reference>